<evidence type="ECO:0000313" key="3">
    <source>
        <dbReference type="Proteomes" id="UP000295277"/>
    </source>
</evidence>
<protein>
    <submittedName>
        <fullName evidence="2">Putative secreted protein</fullName>
    </submittedName>
</protein>
<reference evidence="2 3" key="1">
    <citation type="submission" date="2019-03" db="EMBL/GenBank/DDBJ databases">
        <title>Genomic Encyclopedia of Type Strains, Phase IV (KMG-IV): sequencing the most valuable type-strain genomes for metagenomic binning, comparative biology and taxonomic classification.</title>
        <authorList>
            <person name="Goeker M."/>
        </authorList>
    </citation>
    <scope>NUCLEOTIDE SEQUENCE [LARGE SCALE GENOMIC DNA]</scope>
    <source>
        <strain evidence="2 3">DSM 21153</strain>
    </source>
</reference>
<feature type="chain" id="PRO_5020858119" evidence="1">
    <location>
        <begin position="24"/>
        <end position="233"/>
    </location>
</feature>
<dbReference type="Proteomes" id="UP000295277">
    <property type="component" value="Unassembled WGS sequence"/>
</dbReference>
<accession>A0A4R1YZ05</accession>
<keyword evidence="3" id="KW-1185">Reference proteome</keyword>
<name>A0A4R1YZ05_9RHOB</name>
<gene>
    <name evidence="2" type="ORF">EV216_10439</name>
</gene>
<comment type="caution">
    <text evidence="2">The sequence shown here is derived from an EMBL/GenBank/DDBJ whole genome shotgun (WGS) entry which is preliminary data.</text>
</comment>
<proteinExistence type="predicted"/>
<keyword evidence="1" id="KW-0732">Signal</keyword>
<dbReference type="InterPro" id="IPR022472">
    <property type="entry name" value="VPLPA-CTERM"/>
</dbReference>
<evidence type="ECO:0000256" key="1">
    <source>
        <dbReference type="SAM" id="SignalP"/>
    </source>
</evidence>
<evidence type="ECO:0000313" key="2">
    <source>
        <dbReference type="EMBL" id="TCM86490.1"/>
    </source>
</evidence>
<feature type="signal peptide" evidence="1">
    <location>
        <begin position="1"/>
        <end position="23"/>
    </location>
</feature>
<organism evidence="2 3">
    <name type="scientific">Rhodovulum steppense</name>
    <dbReference type="NCBI Taxonomy" id="540251"/>
    <lineage>
        <taxon>Bacteria</taxon>
        <taxon>Pseudomonadati</taxon>
        <taxon>Pseudomonadota</taxon>
        <taxon>Alphaproteobacteria</taxon>
        <taxon>Rhodobacterales</taxon>
        <taxon>Paracoccaceae</taxon>
        <taxon>Rhodovulum</taxon>
    </lineage>
</organism>
<dbReference type="AlphaFoldDB" id="A0A4R1YZ05"/>
<dbReference type="EMBL" id="SLVM01000004">
    <property type="protein sequence ID" value="TCM86490.1"/>
    <property type="molecule type" value="Genomic_DNA"/>
</dbReference>
<dbReference type="NCBIfam" id="TIGR03370">
    <property type="entry name" value="VPLPA-CTERM"/>
    <property type="match status" value="1"/>
</dbReference>
<sequence>MMKAISATLSAVALMATVSAAGAATVQETINLRAGSAQDTDGKVGNQSVHTFETAGGLGLTVTGHLLTGSYGIGSLEQIGQWDNGLGVLNDDEKSCRWLSCTNTDEHFVDGTGKNEVVKFLFDKMVTLVSVTFSYVDQSDKFSFGLLTDSGYTHISDGQTIGNWFYETYTFQQTWTSDLFGIGAINDKTQFKIKSITVAYDTPEVVPLPAAGWLLLGGLGGLAALKRRRKAVA</sequence>